<dbReference type="Pfam" id="PF25990">
    <property type="entry name" value="Beta-barrel_YknX"/>
    <property type="match status" value="1"/>
</dbReference>
<dbReference type="InterPro" id="IPR050465">
    <property type="entry name" value="UPF0194_transport"/>
</dbReference>
<dbReference type="InterPro" id="IPR058636">
    <property type="entry name" value="Beta-barrel_YknX"/>
</dbReference>
<dbReference type="GO" id="GO:0030313">
    <property type="term" value="C:cell envelope"/>
    <property type="evidence" value="ECO:0007669"/>
    <property type="project" value="UniProtKB-SubCell"/>
</dbReference>
<protein>
    <submittedName>
        <fullName evidence="8">Hemolysin D</fullName>
    </submittedName>
</protein>
<feature type="compositionally biased region" description="Gly residues" evidence="4">
    <location>
        <begin position="389"/>
        <end position="413"/>
    </location>
</feature>
<evidence type="ECO:0000256" key="5">
    <source>
        <dbReference type="SAM" id="Phobius"/>
    </source>
</evidence>
<dbReference type="EMBL" id="BOPZ01000003">
    <property type="protein sequence ID" value="GIM27765.1"/>
    <property type="molecule type" value="Genomic_DNA"/>
</dbReference>
<comment type="caution">
    <text evidence="8">The sequence shown here is derived from an EMBL/GenBank/DDBJ whole genome shotgun (WGS) entry which is preliminary data.</text>
</comment>
<evidence type="ECO:0000313" key="8">
    <source>
        <dbReference type="EMBL" id="GIM27765.1"/>
    </source>
</evidence>
<dbReference type="Gene3D" id="2.40.420.20">
    <property type="match status" value="1"/>
</dbReference>
<dbReference type="InterPro" id="IPR006143">
    <property type="entry name" value="RND_pump_MFP"/>
</dbReference>
<dbReference type="Gene3D" id="2.40.30.170">
    <property type="match status" value="1"/>
</dbReference>
<feature type="domain" description="YknX-like beta-barrel" evidence="7">
    <location>
        <begin position="195"/>
        <end position="268"/>
    </location>
</feature>
<feature type="region of interest" description="Disordered" evidence="4">
    <location>
        <begin position="376"/>
        <end position="413"/>
    </location>
</feature>
<dbReference type="RefSeq" id="WP_212902521.1">
    <property type="nucleotide sequence ID" value="NZ_BOPZ01000003.1"/>
</dbReference>
<dbReference type="Pfam" id="PF25973">
    <property type="entry name" value="BSH_CzcB"/>
    <property type="match status" value="1"/>
</dbReference>
<dbReference type="GO" id="GO:0016020">
    <property type="term" value="C:membrane"/>
    <property type="evidence" value="ECO:0007669"/>
    <property type="project" value="InterPro"/>
</dbReference>
<gene>
    <name evidence="8" type="ORF">CPJCM30710_04310</name>
</gene>
<dbReference type="Gene3D" id="2.40.50.100">
    <property type="match status" value="1"/>
</dbReference>
<keyword evidence="5" id="KW-0472">Membrane</keyword>
<feature type="transmembrane region" description="Helical" evidence="5">
    <location>
        <begin position="5"/>
        <end position="26"/>
    </location>
</feature>
<dbReference type="Proteomes" id="UP000679179">
    <property type="component" value="Unassembled WGS sequence"/>
</dbReference>
<dbReference type="PANTHER" id="PTHR32347">
    <property type="entry name" value="EFFLUX SYSTEM COMPONENT YKNX-RELATED"/>
    <property type="match status" value="1"/>
</dbReference>
<name>A0A919VEU7_9CLOT</name>
<feature type="domain" description="CzcB-like barrel-sandwich hybrid" evidence="6">
    <location>
        <begin position="67"/>
        <end position="190"/>
    </location>
</feature>
<dbReference type="InterPro" id="IPR058647">
    <property type="entry name" value="BSH_CzcB-like"/>
</dbReference>
<evidence type="ECO:0000313" key="9">
    <source>
        <dbReference type="Proteomes" id="UP000679179"/>
    </source>
</evidence>
<keyword evidence="9" id="KW-1185">Reference proteome</keyword>
<keyword evidence="3" id="KW-0175">Coiled coil</keyword>
<evidence type="ECO:0000259" key="7">
    <source>
        <dbReference type="Pfam" id="PF25990"/>
    </source>
</evidence>
<sequence length="413" mass="43288">MKSRLIKAIVTCIVVVGIGFGGYYGYNTYFTKKTVSAATQYYNVSTQKMNLQVSVQGTGAAYAAITKDVSPNNNGTLKNLNVKIGDTVTSGQKLFVSDSDDVRKNVTTAQNNLTKQNLTLSSDENAEKVDDNKIASDKLSVSEAKSQLNDAYAQLNKMTVTAPIGGIITAVNNSNGDNVQSGTSVLTVVDMNSIKIKVSVDELDIGKIKEGQKADIKFDAIKDKTYEGSVETIAQTGTTSNNVTTYDVVVAVKDPAGIKLGMNANVTIAVESKENALVIPVEALVESNGQKYVRVENTGSTTSENKDQSAASNSQGQATSGQTNRQAGNSGNNRAQSSASNSKLVAIKTGLETDNYIEITEGLTEGQKVLVQLPKTSSTTNNNNKNSLGGFGGDMGGGLGGSMGGSRPQGGNK</sequence>
<evidence type="ECO:0000256" key="4">
    <source>
        <dbReference type="SAM" id="MobiDB-lite"/>
    </source>
</evidence>
<evidence type="ECO:0000256" key="1">
    <source>
        <dbReference type="ARBA" id="ARBA00004196"/>
    </source>
</evidence>
<evidence type="ECO:0000256" key="2">
    <source>
        <dbReference type="ARBA" id="ARBA00009477"/>
    </source>
</evidence>
<comment type="subcellular location">
    <subcellularLocation>
        <location evidence="1">Cell envelope</location>
    </subcellularLocation>
</comment>
<evidence type="ECO:0000259" key="6">
    <source>
        <dbReference type="Pfam" id="PF25973"/>
    </source>
</evidence>
<reference evidence="8" key="1">
    <citation type="submission" date="2021-03" db="EMBL/GenBank/DDBJ databases">
        <title>Taxonomic study of Clostridium polyendosporum from meadow-gley soil under rice.</title>
        <authorList>
            <person name="Kobayashi H."/>
            <person name="Tanizawa Y."/>
            <person name="Yagura M."/>
        </authorList>
    </citation>
    <scope>NUCLEOTIDE SEQUENCE</scope>
    <source>
        <strain evidence="8">JCM 30710</strain>
    </source>
</reference>
<dbReference type="NCBIfam" id="TIGR01730">
    <property type="entry name" value="RND_mfp"/>
    <property type="match status" value="1"/>
</dbReference>
<keyword evidence="5" id="KW-0812">Transmembrane</keyword>
<organism evidence="8 9">
    <name type="scientific">Clostridium polyendosporum</name>
    <dbReference type="NCBI Taxonomy" id="69208"/>
    <lineage>
        <taxon>Bacteria</taxon>
        <taxon>Bacillati</taxon>
        <taxon>Bacillota</taxon>
        <taxon>Clostridia</taxon>
        <taxon>Eubacteriales</taxon>
        <taxon>Clostridiaceae</taxon>
        <taxon>Clostridium</taxon>
    </lineage>
</organism>
<dbReference type="GO" id="GO:0022857">
    <property type="term" value="F:transmembrane transporter activity"/>
    <property type="evidence" value="ECO:0007669"/>
    <property type="project" value="InterPro"/>
</dbReference>
<dbReference type="SUPFAM" id="SSF111369">
    <property type="entry name" value="HlyD-like secretion proteins"/>
    <property type="match status" value="1"/>
</dbReference>
<keyword evidence="5" id="KW-1133">Transmembrane helix</keyword>
<accession>A0A919VEU7</accession>
<comment type="similarity">
    <text evidence="2">Belongs to the membrane fusion protein (MFP) (TC 8.A.1) family.</text>
</comment>
<feature type="compositionally biased region" description="Low complexity" evidence="4">
    <location>
        <begin position="376"/>
        <end position="387"/>
    </location>
</feature>
<evidence type="ECO:0000256" key="3">
    <source>
        <dbReference type="ARBA" id="ARBA00023054"/>
    </source>
</evidence>
<proteinExistence type="inferred from homology"/>
<feature type="region of interest" description="Disordered" evidence="4">
    <location>
        <begin position="299"/>
        <end position="341"/>
    </location>
</feature>
<dbReference type="AlphaFoldDB" id="A0A919VEU7"/>